<dbReference type="Gene3D" id="1.10.860.10">
    <property type="entry name" value="DNAb Helicase, Chain A"/>
    <property type="match status" value="1"/>
</dbReference>
<dbReference type="PROSITE" id="PS51199">
    <property type="entry name" value="SF4_HELICASE"/>
    <property type="match status" value="1"/>
</dbReference>
<keyword evidence="6 12" id="KW-0347">Helicase</keyword>
<dbReference type="SMART" id="SM00382">
    <property type="entry name" value="AAA"/>
    <property type="match status" value="1"/>
</dbReference>
<dbReference type="SUPFAM" id="SSF48024">
    <property type="entry name" value="N-terminal domain of DnaB helicase"/>
    <property type="match status" value="1"/>
</dbReference>
<dbReference type="InterPro" id="IPR027417">
    <property type="entry name" value="P-loop_NTPase"/>
</dbReference>
<dbReference type="GO" id="GO:1990077">
    <property type="term" value="C:primosome complex"/>
    <property type="evidence" value="ECO:0007669"/>
    <property type="project" value="UniProtKB-UniRule"/>
</dbReference>
<reference evidence="14" key="2">
    <citation type="journal article" date="2021" name="PeerJ">
        <title>Extensive microbial diversity within the chicken gut microbiome revealed by metagenomics and culture.</title>
        <authorList>
            <person name="Gilroy R."/>
            <person name="Ravi A."/>
            <person name="Getino M."/>
            <person name="Pursley I."/>
            <person name="Horton D.L."/>
            <person name="Alikhan N.F."/>
            <person name="Baker D."/>
            <person name="Gharbi K."/>
            <person name="Hall N."/>
            <person name="Watson M."/>
            <person name="Adriaenssens E.M."/>
            <person name="Foster-Nyarko E."/>
            <person name="Jarju S."/>
            <person name="Secka A."/>
            <person name="Antonio M."/>
            <person name="Oren A."/>
            <person name="Chaudhuri R.R."/>
            <person name="La Ragione R."/>
            <person name="Hildebrand F."/>
            <person name="Pallen M.J."/>
        </authorList>
    </citation>
    <scope>NUCLEOTIDE SEQUENCE</scope>
    <source>
        <strain evidence="14">B1-8020</strain>
    </source>
</reference>
<name>A0A9D9NHB5_9BACT</name>
<comment type="similarity">
    <text evidence="1 12">Belongs to the helicase family. DnaB subfamily.</text>
</comment>
<dbReference type="AlphaFoldDB" id="A0A9D9NHB5"/>
<dbReference type="InterPro" id="IPR007694">
    <property type="entry name" value="DNA_helicase_DnaB-like_C"/>
</dbReference>
<evidence type="ECO:0000256" key="9">
    <source>
        <dbReference type="ARBA" id="ARBA00023235"/>
    </source>
</evidence>
<dbReference type="SUPFAM" id="SSF52540">
    <property type="entry name" value="P-loop containing nucleoside triphosphate hydrolases"/>
    <property type="match status" value="1"/>
</dbReference>
<keyword evidence="4 12" id="KW-0547">Nucleotide-binding</keyword>
<dbReference type="GO" id="GO:0005524">
    <property type="term" value="F:ATP binding"/>
    <property type="evidence" value="ECO:0007669"/>
    <property type="project" value="UniProtKB-UniRule"/>
</dbReference>
<comment type="catalytic activity">
    <reaction evidence="10 12">
        <text>ATP + H2O = ADP + phosphate + H(+)</text>
        <dbReference type="Rhea" id="RHEA:13065"/>
        <dbReference type="ChEBI" id="CHEBI:15377"/>
        <dbReference type="ChEBI" id="CHEBI:15378"/>
        <dbReference type="ChEBI" id="CHEBI:30616"/>
        <dbReference type="ChEBI" id="CHEBI:43474"/>
        <dbReference type="ChEBI" id="CHEBI:456216"/>
        <dbReference type="EC" id="5.6.2.3"/>
    </reaction>
</comment>
<evidence type="ECO:0000256" key="4">
    <source>
        <dbReference type="ARBA" id="ARBA00022741"/>
    </source>
</evidence>
<evidence type="ECO:0000256" key="5">
    <source>
        <dbReference type="ARBA" id="ARBA00022801"/>
    </source>
</evidence>
<keyword evidence="9" id="KW-0413">Isomerase</keyword>
<dbReference type="InterPro" id="IPR003593">
    <property type="entry name" value="AAA+_ATPase"/>
</dbReference>
<dbReference type="InterPro" id="IPR007693">
    <property type="entry name" value="DNA_helicase_DnaB-like_N"/>
</dbReference>
<dbReference type="Gene3D" id="3.40.50.300">
    <property type="entry name" value="P-loop containing nucleotide triphosphate hydrolases"/>
    <property type="match status" value="1"/>
</dbReference>
<keyword evidence="7 12" id="KW-0067">ATP-binding</keyword>
<keyword evidence="5 12" id="KW-0378">Hydrolase</keyword>
<feature type="domain" description="SF4 helicase" evidence="13">
    <location>
        <begin position="197"/>
        <end position="468"/>
    </location>
</feature>
<reference evidence="14" key="1">
    <citation type="submission" date="2020-10" db="EMBL/GenBank/DDBJ databases">
        <authorList>
            <person name="Gilroy R."/>
        </authorList>
    </citation>
    <scope>NUCLEOTIDE SEQUENCE</scope>
    <source>
        <strain evidence="14">B1-8020</strain>
    </source>
</reference>
<evidence type="ECO:0000256" key="11">
    <source>
        <dbReference type="NCBIfam" id="TIGR00665"/>
    </source>
</evidence>
<sequence>MATRKKPGSDKRSSVNLDGISLEMGIKPPQAIDVEEAVLGALLVEPEVVSSALDDIDANCFYKEANRKVFEAISALASEHSPIDIYTVSQQLQKNGTFEEVGGAYFLTQLSLKIGAAAHIEQHCRILRQKYVQRTLITNSYAVLKDAFDDSVNVDALLDKAQEAIFSIVESNIKNDVRPIHSIINDAIEDISKNQERGNGLSGLPSGMEGLDRKTLGWQPSDLIIVAARPSMGKTAFVLNIARNMTVDYNIPVAFFTLEMPSIQLVKRLMISETGLSSDKIKGGVPLESYEWVQLNERIKGLAKAPLYIDESSALSVGEFRTKARRMVQKYGVKMIIIDYLQLMTGPQELRGMREQEVAAISRALKATAKELNVPIIALSQLNRSVVTRTGSNSRPQLSDLRESGSIEQDADIVMFVHRYDYGVTPDDPNDIGRTDIIIAKHRNGETCDVPMRFRSSEMRFVDDISQSAFLSKENNYTVSHVNSKMNEDGLSYGDMPASDEF</sequence>
<dbReference type="PANTHER" id="PTHR30153">
    <property type="entry name" value="REPLICATIVE DNA HELICASE DNAB"/>
    <property type="match status" value="1"/>
</dbReference>
<keyword evidence="8 12" id="KW-0238">DNA-binding</keyword>
<proteinExistence type="inferred from homology"/>
<evidence type="ECO:0000256" key="2">
    <source>
        <dbReference type="ARBA" id="ARBA00022515"/>
    </source>
</evidence>
<dbReference type="GO" id="GO:0006269">
    <property type="term" value="P:DNA replication, synthesis of primer"/>
    <property type="evidence" value="ECO:0007669"/>
    <property type="project" value="UniProtKB-UniRule"/>
</dbReference>
<gene>
    <name evidence="14" type="primary">dnaB</name>
    <name evidence="14" type="ORF">IAB81_08405</name>
</gene>
<dbReference type="GO" id="GO:0043139">
    <property type="term" value="F:5'-3' DNA helicase activity"/>
    <property type="evidence" value="ECO:0007669"/>
    <property type="project" value="UniProtKB-EC"/>
</dbReference>
<protein>
    <recommendedName>
        <fullName evidence="11 12">Replicative DNA helicase</fullName>
        <ecNumber evidence="11 12">5.6.2.3</ecNumber>
    </recommendedName>
</protein>
<comment type="function">
    <text evidence="12">The main replicative DNA helicase, it participates in initiation and elongation during chromosome replication. Travels ahead of the DNA replisome, separating dsDNA into templates for DNA synthesis. A processive ATP-dependent 5'-3' DNA helicase it has DNA-dependent ATPase activity.</text>
</comment>
<dbReference type="GO" id="GO:0005829">
    <property type="term" value="C:cytosol"/>
    <property type="evidence" value="ECO:0007669"/>
    <property type="project" value="TreeGrafter"/>
</dbReference>
<dbReference type="InterPro" id="IPR007692">
    <property type="entry name" value="DNA_helicase_DnaB"/>
</dbReference>
<dbReference type="GO" id="GO:0003677">
    <property type="term" value="F:DNA binding"/>
    <property type="evidence" value="ECO:0007669"/>
    <property type="project" value="UniProtKB-UniRule"/>
</dbReference>
<evidence type="ECO:0000313" key="14">
    <source>
        <dbReference type="EMBL" id="MBO8473626.1"/>
    </source>
</evidence>
<evidence type="ECO:0000256" key="10">
    <source>
        <dbReference type="ARBA" id="ARBA00048954"/>
    </source>
</evidence>
<keyword evidence="3 12" id="KW-0235">DNA replication</keyword>
<evidence type="ECO:0000256" key="8">
    <source>
        <dbReference type="ARBA" id="ARBA00023125"/>
    </source>
</evidence>
<evidence type="ECO:0000256" key="6">
    <source>
        <dbReference type="ARBA" id="ARBA00022806"/>
    </source>
</evidence>
<dbReference type="InterPro" id="IPR016136">
    <property type="entry name" value="DNA_helicase_N/primase_C"/>
</dbReference>
<dbReference type="CDD" id="cd00984">
    <property type="entry name" value="DnaB_C"/>
    <property type="match status" value="1"/>
</dbReference>
<keyword evidence="2 12" id="KW-0639">Primosome</keyword>
<dbReference type="EMBL" id="JADIMA010000085">
    <property type="protein sequence ID" value="MBO8473626.1"/>
    <property type="molecule type" value="Genomic_DNA"/>
</dbReference>
<dbReference type="InterPro" id="IPR036185">
    <property type="entry name" value="DNA_heli_DnaB-like_N_sf"/>
</dbReference>
<organism evidence="14 15">
    <name type="scientific">Candidatus Merdivivens pullicola</name>
    <dbReference type="NCBI Taxonomy" id="2840872"/>
    <lineage>
        <taxon>Bacteria</taxon>
        <taxon>Pseudomonadati</taxon>
        <taxon>Bacteroidota</taxon>
        <taxon>Bacteroidia</taxon>
        <taxon>Bacteroidales</taxon>
        <taxon>Muribaculaceae</taxon>
        <taxon>Muribaculaceae incertae sedis</taxon>
        <taxon>Candidatus Merdivivens</taxon>
    </lineage>
</organism>
<dbReference type="NCBIfam" id="TIGR00665">
    <property type="entry name" value="DnaB"/>
    <property type="match status" value="1"/>
</dbReference>
<dbReference type="EC" id="5.6.2.3" evidence="11 12"/>
<dbReference type="Pfam" id="PF03796">
    <property type="entry name" value="DnaB_C"/>
    <property type="match status" value="1"/>
</dbReference>
<dbReference type="PANTHER" id="PTHR30153:SF2">
    <property type="entry name" value="REPLICATIVE DNA HELICASE"/>
    <property type="match status" value="1"/>
</dbReference>
<evidence type="ECO:0000256" key="12">
    <source>
        <dbReference type="RuleBase" id="RU362085"/>
    </source>
</evidence>
<evidence type="ECO:0000313" key="15">
    <source>
        <dbReference type="Proteomes" id="UP000823604"/>
    </source>
</evidence>
<dbReference type="Proteomes" id="UP000823604">
    <property type="component" value="Unassembled WGS sequence"/>
</dbReference>
<dbReference type="GO" id="GO:0016787">
    <property type="term" value="F:hydrolase activity"/>
    <property type="evidence" value="ECO:0007669"/>
    <property type="project" value="UniProtKB-KW"/>
</dbReference>
<evidence type="ECO:0000256" key="3">
    <source>
        <dbReference type="ARBA" id="ARBA00022705"/>
    </source>
</evidence>
<evidence type="ECO:0000256" key="7">
    <source>
        <dbReference type="ARBA" id="ARBA00022840"/>
    </source>
</evidence>
<accession>A0A9D9NHB5</accession>
<evidence type="ECO:0000259" key="13">
    <source>
        <dbReference type="PROSITE" id="PS51199"/>
    </source>
</evidence>
<dbReference type="Pfam" id="PF00772">
    <property type="entry name" value="DnaB"/>
    <property type="match status" value="1"/>
</dbReference>
<comment type="caution">
    <text evidence="14">The sequence shown here is derived from an EMBL/GenBank/DDBJ whole genome shotgun (WGS) entry which is preliminary data.</text>
</comment>
<evidence type="ECO:0000256" key="1">
    <source>
        <dbReference type="ARBA" id="ARBA00008428"/>
    </source>
</evidence>